<organism evidence="1 2">
    <name type="scientific">Catharanthus roseus</name>
    <name type="common">Madagascar periwinkle</name>
    <name type="synonym">Vinca rosea</name>
    <dbReference type="NCBI Taxonomy" id="4058"/>
    <lineage>
        <taxon>Eukaryota</taxon>
        <taxon>Viridiplantae</taxon>
        <taxon>Streptophyta</taxon>
        <taxon>Embryophyta</taxon>
        <taxon>Tracheophyta</taxon>
        <taxon>Spermatophyta</taxon>
        <taxon>Magnoliopsida</taxon>
        <taxon>eudicotyledons</taxon>
        <taxon>Gunneridae</taxon>
        <taxon>Pentapetalae</taxon>
        <taxon>asterids</taxon>
        <taxon>lamiids</taxon>
        <taxon>Gentianales</taxon>
        <taxon>Apocynaceae</taxon>
        <taxon>Rauvolfioideae</taxon>
        <taxon>Vinceae</taxon>
        <taxon>Catharanthinae</taxon>
        <taxon>Catharanthus</taxon>
    </lineage>
</organism>
<comment type="caution">
    <text evidence="1">The sequence shown here is derived from an EMBL/GenBank/DDBJ whole genome shotgun (WGS) entry which is preliminary data.</text>
</comment>
<reference evidence="2" key="1">
    <citation type="journal article" date="2023" name="Nat. Plants">
        <title>Single-cell RNA sequencing provides a high-resolution roadmap for understanding the multicellular compartmentation of specialized metabolism.</title>
        <authorList>
            <person name="Sun S."/>
            <person name="Shen X."/>
            <person name="Li Y."/>
            <person name="Li Y."/>
            <person name="Wang S."/>
            <person name="Li R."/>
            <person name="Zhang H."/>
            <person name="Shen G."/>
            <person name="Guo B."/>
            <person name="Wei J."/>
            <person name="Xu J."/>
            <person name="St-Pierre B."/>
            <person name="Chen S."/>
            <person name="Sun C."/>
        </authorList>
    </citation>
    <scope>NUCLEOTIDE SEQUENCE [LARGE SCALE GENOMIC DNA]</scope>
</reference>
<evidence type="ECO:0000313" key="1">
    <source>
        <dbReference type="EMBL" id="KAI5660781.1"/>
    </source>
</evidence>
<name>A0ACC0AMR2_CATRO</name>
<protein>
    <submittedName>
        <fullName evidence="1">Uncharacterized protein</fullName>
    </submittedName>
</protein>
<dbReference type="Proteomes" id="UP001060085">
    <property type="component" value="Linkage Group LG05"/>
</dbReference>
<gene>
    <name evidence="1" type="ORF">M9H77_20104</name>
</gene>
<proteinExistence type="predicted"/>
<dbReference type="EMBL" id="CM044705">
    <property type="protein sequence ID" value="KAI5660781.1"/>
    <property type="molecule type" value="Genomic_DNA"/>
</dbReference>
<sequence>MCSLLLKKAMDIGTVLGAMRCLCANNSIFDPLCKQCKYLKNPKSKVKLLEKKLKLLIARGQDVENKLNEESICVGRKPKAEVNLWVEDVKTMACSINIVELSEDRCLRECFPNYISRIKLGKLVEKKIYEIDELLKQQENFLESSLVSTVPRRGWIFPERTMIGNSSRWVLEKTWNYLMDKNIGIVGIYGMGGVGKTTTAIEINNRLLREKTLFDHVIWVTASKESSIQKLQKDIAESVDLRFEENDDEMKRAAKLLEILSRKARFLLIIDDLWEGFPVESIGIPNPAKEKICKIIITTRSLSVCHQMETDKEVEVRMLLEEEGWELFKHKVGAEVFSCPDIEHHGKSIARECGGLPLAIITVGRALRKESDPAKWQDALGELRSSMVRFTNMENLVLSRLKFSYERLSEMTKSCFLYCALYPKDHFMETEELLNYWMWEELLLGYDSSVRSMRQLGRSILRELKDASMLESVNGSGSNNEYVKMHDLIREMAINLTRETSMVQSGLGMDRPPSVENWSSQVRRVSLMRNDLRTLDCVPQCPALGTLLLQYNSLNKEIHPDFFGQMNMLRFLDLSFTGILKLPQSFSNLKNLRVLLLRSCWNLKFLPTLAHFTCLMVLDLAYTSIKSTPEGMQRLSNLRHLDLSYSSIEDFPTDALYEYTLLGNLLVMGTQIFSPDKLKSLNLETLETNFRSLKEFGLYIRSGKWQYLESFKFCIGFPPSLVNMQKNGIGLFGVAISPGNGGGVWRFMHELVIHKCTNLTQLPEYIASSSHELRSCKIQYCNDMQWIFAGRNRFPKLERLVIEGLKNLTKLCKGVMPEGLLINLKILHVSACDKMISLIPAQMGRQLKTLEEIQVENCENIRVIFAADEEDDEITEVCDSEMVLPGLKKMKLTSLPQLMGICNNHITCDSLSLVEVRYCQMLEGLALSVGGSSLLSSVILSYGNGTWSKHTKRYQDDKDYQDIGSSSRS</sequence>
<accession>A0ACC0AMR2</accession>
<keyword evidence="2" id="KW-1185">Reference proteome</keyword>
<evidence type="ECO:0000313" key="2">
    <source>
        <dbReference type="Proteomes" id="UP001060085"/>
    </source>
</evidence>